<sequence length="88" mass="9621">MIFDGLRHVFSSIAIPNIHNLSENIQSGVNLPTCNSYAVFDSKMVLDPTLLEEQASNGIVRIFDIDGEKCAIAEGSMDFSVLKSVMQS</sequence>
<dbReference type="AlphaFoldDB" id="L2GNF3"/>
<protein>
    <recommendedName>
        <fullName evidence="1">Exoribonuclease phosphorolytic domain-containing protein</fullName>
    </recommendedName>
</protein>
<dbReference type="InParanoid" id="L2GNF3"/>
<dbReference type="Pfam" id="PF03725">
    <property type="entry name" value="RNase_PH_C"/>
    <property type="match status" value="1"/>
</dbReference>
<evidence type="ECO:0000259" key="1">
    <source>
        <dbReference type="Pfam" id="PF03725"/>
    </source>
</evidence>
<dbReference type="InterPro" id="IPR036345">
    <property type="entry name" value="ExoRNase_PH_dom2_sf"/>
</dbReference>
<dbReference type="HOGENOM" id="CLU_2470785_0_0_1"/>
<keyword evidence="3" id="KW-1185">Reference proteome</keyword>
<dbReference type="Gene3D" id="3.30.230.70">
    <property type="entry name" value="GHMP Kinase, N-terminal domain"/>
    <property type="match status" value="1"/>
</dbReference>
<gene>
    <name evidence="2" type="ORF">VICG_00770</name>
</gene>
<evidence type="ECO:0000313" key="3">
    <source>
        <dbReference type="Proteomes" id="UP000011082"/>
    </source>
</evidence>
<feature type="domain" description="Exoribonuclease phosphorolytic" evidence="1">
    <location>
        <begin position="31"/>
        <end position="62"/>
    </location>
</feature>
<proteinExistence type="predicted"/>
<dbReference type="InterPro" id="IPR015847">
    <property type="entry name" value="ExoRNase_PH_dom2"/>
</dbReference>
<evidence type="ECO:0000313" key="2">
    <source>
        <dbReference type="EMBL" id="ELA42129.1"/>
    </source>
</evidence>
<accession>L2GNF3</accession>
<dbReference type="RefSeq" id="XP_007604221.1">
    <property type="nucleotide sequence ID" value="XM_007604159.1"/>
</dbReference>
<dbReference type="VEuPathDB" id="MicrosporidiaDB:VICG_00770"/>
<dbReference type="EMBL" id="JH370134">
    <property type="protein sequence ID" value="ELA42129.1"/>
    <property type="molecule type" value="Genomic_DNA"/>
</dbReference>
<dbReference type="SUPFAM" id="SSF55666">
    <property type="entry name" value="Ribonuclease PH domain 2-like"/>
    <property type="match status" value="1"/>
</dbReference>
<organism evidence="2 3">
    <name type="scientific">Vittaforma corneae (strain ATCC 50505)</name>
    <name type="common">Microsporidian parasite</name>
    <name type="synonym">Nosema corneum</name>
    <dbReference type="NCBI Taxonomy" id="993615"/>
    <lineage>
        <taxon>Eukaryota</taxon>
        <taxon>Fungi</taxon>
        <taxon>Fungi incertae sedis</taxon>
        <taxon>Microsporidia</taxon>
        <taxon>Nosematidae</taxon>
        <taxon>Vittaforma</taxon>
    </lineage>
</organism>
<name>L2GNF3_VITCO</name>
<dbReference type="GeneID" id="19881486"/>
<dbReference type="InterPro" id="IPR027408">
    <property type="entry name" value="PNPase/RNase_PH_dom_sf"/>
</dbReference>
<dbReference type="Proteomes" id="UP000011082">
    <property type="component" value="Unassembled WGS sequence"/>
</dbReference>
<reference evidence="3" key="1">
    <citation type="submission" date="2011-05" db="EMBL/GenBank/DDBJ databases">
        <title>The genome sequence of Vittaforma corneae strain ATCC 50505.</title>
        <authorList>
            <consortium name="The Broad Institute Genome Sequencing Platform"/>
            <person name="Cuomo C."/>
            <person name="Didier E."/>
            <person name="Bowers L."/>
            <person name="Young S.K."/>
            <person name="Zeng Q."/>
            <person name="Gargeya S."/>
            <person name="Fitzgerald M."/>
            <person name="Haas B."/>
            <person name="Abouelleil A."/>
            <person name="Alvarado L."/>
            <person name="Arachchi H.M."/>
            <person name="Berlin A."/>
            <person name="Chapman S.B."/>
            <person name="Gearin G."/>
            <person name="Goldberg J."/>
            <person name="Griggs A."/>
            <person name="Gujja S."/>
            <person name="Hansen M."/>
            <person name="Heiman D."/>
            <person name="Howarth C."/>
            <person name="Larimer J."/>
            <person name="Lui A."/>
            <person name="MacDonald P.J.P."/>
            <person name="McCowen C."/>
            <person name="Montmayeur A."/>
            <person name="Murphy C."/>
            <person name="Neiman D."/>
            <person name="Pearson M."/>
            <person name="Priest M."/>
            <person name="Roberts A."/>
            <person name="Saif S."/>
            <person name="Shea T."/>
            <person name="Sisk P."/>
            <person name="Stolte C."/>
            <person name="Sykes S."/>
            <person name="Wortman J."/>
            <person name="Nusbaum C."/>
            <person name="Birren B."/>
        </authorList>
    </citation>
    <scope>NUCLEOTIDE SEQUENCE [LARGE SCALE GENOMIC DNA]</scope>
    <source>
        <strain evidence="3">ATCC 50505</strain>
    </source>
</reference>
<dbReference type="OrthoDB" id="10264038at2759"/>